<organism evidence="1 2">
    <name type="scientific">Spongisporangium articulatum</name>
    <dbReference type="NCBI Taxonomy" id="3362603"/>
    <lineage>
        <taxon>Bacteria</taxon>
        <taxon>Bacillati</taxon>
        <taxon>Actinomycetota</taxon>
        <taxon>Actinomycetes</taxon>
        <taxon>Kineosporiales</taxon>
        <taxon>Kineosporiaceae</taxon>
        <taxon>Spongisporangium</taxon>
    </lineage>
</organism>
<evidence type="ECO:0000313" key="2">
    <source>
        <dbReference type="Proteomes" id="UP001612915"/>
    </source>
</evidence>
<protein>
    <submittedName>
        <fullName evidence="1">Ester cyclase</fullName>
    </submittedName>
</protein>
<dbReference type="InterPro" id="IPR032710">
    <property type="entry name" value="NTF2-like_dom_sf"/>
</dbReference>
<dbReference type="Proteomes" id="UP001612915">
    <property type="component" value="Unassembled WGS sequence"/>
</dbReference>
<comment type="caution">
    <text evidence="1">The sequence shown here is derived from an EMBL/GenBank/DDBJ whole genome shotgun (WGS) entry which is preliminary data.</text>
</comment>
<evidence type="ECO:0000313" key="1">
    <source>
        <dbReference type="EMBL" id="MFI7589175.1"/>
    </source>
</evidence>
<name>A0ABW8AS19_9ACTN</name>
<dbReference type="Gene3D" id="3.10.450.50">
    <property type="match status" value="1"/>
</dbReference>
<gene>
    <name evidence="1" type="ORF">ACIB24_19090</name>
</gene>
<dbReference type="RefSeq" id="WP_398283639.1">
    <property type="nucleotide sequence ID" value="NZ_JBITLV010000007.1"/>
</dbReference>
<dbReference type="EMBL" id="JBITLV010000007">
    <property type="protein sequence ID" value="MFI7589175.1"/>
    <property type="molecule type" value="Genomic_DNA"/>
</dbReference>
<dbReference type="InterPro" id="IPR009959">
    <property type="entry name" value="Cyclase_SnoaL-like"/>
</dbReference>
<proteinExistence type="predicted"/>
<dbReference type="SUPFAM" id="SSF54427">
    <property type="entry name" value="NTF2-like"/>
    <property type="match status" value="1"/>
</dbReference>
<sequence>MSGGDEDLAGFYERYLRTCNEHRFDDLGAFVADDVEVDDEPVGLAVYVDGLRALVEGFPDYRWHLRHLLVDGDLVSAHFEDTGRHLGQLRHLGPRWRLPATGRPVRVQEFAVYRVRDGQIRQVWARGDDLAVVEQLTRD</sequence>
<dbReference type="Pfam" id="PF07366">
    <property type="entry name" value="SnoaL"/>
    <property type="match status" value="1"/>
</dbReference>
<reference evidence="1 2" key="1">
    <citation type="submission" date="2024-10" db="EMBL/GenBank/DDBJ databases">
        <title>The Natural Products Discovery Center: Release of the First 8490 Sequenced Strains for Exploring Actinobacteria Biosynthetic Diversity.</title>
        <authorList>
            <person name="Kalkreuter E."/>
            <person name="Kautsar S.A."/>
            <person name="Yang D."/>
            <person name="Bader C.D."/>
            <person name="Teijaro C.N."/>
            <person name="Fluegel L."/>
            <person name="Davis C.M."/>
            <person name="Simpson J.R."/>
            <person name="Lauterbach L."/>
            <person name="Steele A.D."/>
            <person name="Gui C."/>
            <person name="Meng S."/>
            <person name="Li G."/>
            <person name="Viehrig K."/>
            <person name="Ye F."/>
            <person name="Su P."/>
            <person name="Kiefer A.F."/>
            <person name="Nichols A."/>
            <person name="Cepeda A.J."/>
            <person name="Yan W."/>
            <person name="Fan B."/>
            <person name="Jiang Y."/>
            <person name="Adhikari A."/>
            <person name="Zheng C.-J."/>
            <person name="Schuster L."/>
            <person name="Cowan T.M."/>
            <person name="Smanski M.J."/>
            <person name="Chevrette M.G."/>
            <person name="De Carvalho L.P.S."/>
            <person name="Shen B."/>
        </authorList>
    </citation>
    <scope>NUCLEOTIDE SEQUENCE [LARGE SCALE GENOMIC DNA]</scope>
    <source>
        <strain evidence="1 2">NPDC049639</strain>
    </source>
</reference>
<accession>A0ABW8AS19</accession>
<keyword evidence="2" id="KW-1185">Reference proteome</keyword>